<dbReference type="Pfam" id="PF00289">
    <property type="entry name" value="Biotin_carb_N"/>
    <property type="match status" value="1"/>
</dbReference>
<dbReference type="Gene3D" id="3.90.226.10">
    <property type="entry name" value="2-enoyl-CoA Hydratase, Chain A, domain 1"/>
    <property type="match status" value="2"/>
</dbReference>
<evidence type="ECO:0000256" key="7">
    <source>
        <dbReference type="ARBA" id="ARBA00023268"/>
    </source>
</evidence>
<dbReference type="PROSITE" id="PS50979">
    <property type="entry name" value="BC"/>
    <property type="match status" value="1"/>
</dbReference>
<evidence type="ECO:0000256" key="4">
    <source>
        <dbReference type="ARBA" id="ARBA00022741"/>
    </source>
</evidence>
<proteinExistence type="predicted"/>
<dbReference type="Gene3D" id="3.30.470.20">
    <property type="entry name" value="ATP-grasp fold, B domain"/>
    <property type="match status" value="1"/>
</dbReference>
<accession>A0A1W1Z5Q2</accession>
<dbReference type="SMART" id="SM00878">
    <property type="entry name" value="Biotin_carb_C"/>
    <property type="match status" value="1"/>
</dbReference>
<dbReference type="InterPro" id="IPR011764">
    <property type="entry name" value="Biotin_carboxylation_dom"/>
</dbReference>
<keyword evidence="6" id="KW-0092">Biotin</keyword>
<evidence type="ECO:0000313" key="14">
    <source>
        <dbReference type="EMBL" id="SMC43696.1"/>
    </source>
</evidence>
<dbReference type="InterPro" id="IPR005481">
    <property type="entry name" value="BC-like_N"/>
</dbReference>
<evidence type="ECO:0000256" key="3">
    <source>
        <dbReference type="ARBA" id="ARBA00022598"/>
    </source>
</evidence>
<dbReference type="SUPFAM" id="SSF52440">
    <property type="entry name" value="PreATP-grasp domain"/>
    <property type="match status" value="1"/>
</dbReference>
<dbReference type="InterPro" id="IPR034733">
    <property type="entry name" value="AcCoA_carboxyl_beta"/>
</dbReference>
<dbReference type="FunFam" id="2.40.50.100:FF:000003">
    <property type="entry name" value="Acetyl-CoA carboxylase biotin carboxyl carrier protein"/>
    <property type="match status" value="1"/>
</dbReference>
<dbReference type="PROSITE" id="PS50980">
    <property type="entry name" value="COA_CT_NTER"/>
    <property type="match status" value="1"/>
</dbReference>
<dbReference type="PROSITE" id="PS50968">
    <property type="entry name" value="BIOTINYL_LIPOYL"/>
    <property type="match status" value="1"/>
</dbReference>
<dbReference type="CDD" id="cd06850">
    <property type="entry name" value="biotinyl_domain"/>
    <property type="match status" value="1"/>
</dbReference>
<dbReference type="Pfam" id="PF02785">
    <property type="entry name" value="Biotin_carb_C"/>
    <property type="match status" value="1"/>
</dbReference>
<keyword evidence="4 8" id="KW-0547">Nucleotide-binding</keyword>
<evidence type="ECO:0000256" key="6">
    <source>
        <dbReference type="ARBA" id="ARBA00023267"/>
    </source>
</evidence>
<dbReference type="InterPro" id="IPR011053">
    <property type="entry name" value="Single_hybrid_motif"/>
</dbReference>
<keyword evidence="7" id="KW-0511">Multifunctional enzyme</keyword>
<evidence type="ECO:0000259" key="13">
    <source>
        <dbReference type="PROSITE" id="PS50989"/>
    </source>
</evidence>
<dbReference type="OrthoDB" id="9760256at2"/>
<dbReference type="InterPro" id="IPR016185">
    <property type="entry name" value="PreATP-grasp_dom_sf"/>
</dbReference>
<keyword evidence="5 8" id="KW-0067">ATP-binding</keyword>
<name>A0A1W1Z5Q2_9MICO</name>
<dbReference type="Pfam" id="PF01039">
    <property type="entry name" value="Carboxyl_trans"/>
    <property type="match status" value="1"/>
</dbReference>
<dbReference type="UniPathway" id="UPA00655">
    <property type="reaction ID" value="UER00711"/>
</dbReference>
<gene>
    <name evidence="14" type="ORF">SAMN06296429_103101</name>
</gene>
<evidence type="ECO:0000256" key="1">
    <source>
        <dbReference type="ARBA" id="ARBA00001953"/>
    </source>
</evidence>
<dbReference type="SUPFAM" id="SSF51246">
    <property type="entry name" value="Rudiment single hybrid motif"/>
    <property type="match status" value="1"/>
</dbReference>
<dbReference type="Pfam" id="PF02786">
    <property type="entry name" value="CPSase_L_D2"/>
    <property type="match status" value="1"/>
</dbReference>
<dbReference type="PROSITE" id="PS00867">
    <property type="entry name" value="CPSASE_2"/>
    <property type="match status" value="1"/>
</dbReference>
<dbReference type="Gene3D" id="2.40.50.100">
    <property type="match status" value="1"/>
</dbReference>
<keyword evidence="3" id="KW-0436">Ligase</keyword>
<feature type="domain" description="Lipoyl-binding" evidence="9">
    <location>
        <begin position="460"/>
        <end position="535"/>
    </location>
</feature>
<dbReference type="PROSITE" id="PS50975">
    <property type="entry name" value="ATP_GRASP"/>
    <property type="match status" value="1"/>
</dbReference>
<feature type="domain" description="CoA carboxyltransferase C-terminal" evidence="13">
    <location>
        <begin position="813"/>
        <end position="1052"/>
    </location>
</feature>
<evidence type="ECO:0000256" key="2">
    <source>
        <dbReference type="ARBA" id="ARBA00004956"/>
    </source>
</evidence>
<feature type="domain" description="CoA carboxyltransferase N-terminal" evidence="12">
    <location>
        <begin position="543"/>
        <end position="820"/>
    </location>
</feature>
<evidence type="ECO:0000256" key="5">
    <source>
        <dbReference type="ARBA" id="ARBA00022840"/>
    </source>
</evidence>
<reference evidence="14 15" key="1">
    <citation type="submission" date="2017-04" db="EMBL/GenBank/DDBJ databases">
        <authorList>
            <person name="Afonso C.L."/>
            <person name="Miller P.J."/>
            <person name="Scott M.A."/>
            <person name="Spackman E."/>
            <person name="Goraichik I."/>
            <person name="Dimitrov K.M."/>
            <person name="Suarez D.L."/>
            <person name="Swayne D.E."/>
        </authorList>
    </citation>
    <scope>NUCLEOTIDE SEQUENCE [LARGE SCALE GENOMIC DNA]</scope>
    <source>
        <strain evidence="14 15">CGMCC 1.12511</strain>
    </source>
</reference>
<comment type="pathway">
    <text evidence="2">Lipid metabolism; malonyl-CoA biosynthesis; malonyl-CoA from acetyl-CoA: step 1/1.</text>
</comment>
<dbReference type="PANTHER" id="PTHR18866">
    <property type="entry name" value="CARBOXYLASE:PYRUVATE/ACETYL-COA/PROPIONYL-COA CARBOXYLASE"/>
    <property type="match status" value="1"/>
</dbReference>
<evidence type="ECO:0000256" key="8">
    <source>
        <dbReference type="PROSITE-ProRule" id="PRU00409"/>
    </source>
</evidence>
<feature type="domain" description="Biotin carboxylation" evidence="11">
    <location>
        <begin position="1"/>
        <end position="450"/>
    </location>
</feature>
<sequence>MGVFVANRGEIAVRIVRAAREAGLEAVVAVTRAEADGLAARLASGVHVLPGEGPAAYLDAAALVAGAREHGCTLLHPGYGFLSESPELARACAAADVTFVGPDAGLLELFGDKGRARAAAQEAGVPVLPATAVGAGPEQVEAFAREQLPGGVMIKAAAGGGGRGMRAVPAGEPVAPALERARSEAERSFGSGDLFAELYVERARHVEVQVAADGEGGVTHLGERDCTLQRRFQKVVEVAPAPDLPDDVRTALHEAAVRLLTGRGYRGLATVEFLLDADDPTRWFFIEVNPRLQVEHPVTEMVTGVDLVLTQLALAAGRTLGDLGLTDPPAVRGSAVELRVAAERVGSAGELLPAHGVVAGPSWPSGPGVRVDTHLVDGTRVDGSFDSLVAKLVTHSHGGLAGALDKARRAALECSVDGVETTLPLLRELLAHDDVAHWRVTTGWIGETGLLTTVDGCASSDDDAASGEVRAEMTGTVLEVVVEAGDEVALGAPLLVVEAMKMEHVVTAPASGTITAVGARPGATTAAGDLLVRMLPSSVGEEAAAVDEGLDLDAERADLARLRERQERRLDAARPEAIAKRHARGGRTARDNLADLLDEGTLVEYGGLAVAAQRARRSEEELIATTPADGIVTGIGRVTTAPGSSARVAALAYDYTVLAGTQGYLNHKKTDRILEIAEQQRLPVVLFAEGGGGRPGDTDTTVASGLDVPTFATMGRLSGLVPTIGIAAGRCFAGNAALLGCCDVIIATRDSTIGMGGPAMIEGGGLGVFAPEEVGPIEVQGSNGVVDVVVDDEAEAVAVAQRYLGYFQGPRGDWSAPDQRRLRHVVPESRVRAYDVRRAIETLADDDSVLELRAGFAPGIVTALVRIEGRPMGLVANNPRHLGGAIDTPAADKLARFLQLCDAHGLPVVSLCDTPGFMVGPDHERTATVRHFARLFVIGSHLRVPMVTVVLRKAYGLGAQAMAAGGFHRPAATLAWPTGEVGGMGLEGAVRLGFRRELEAVADPAERAELEADLLAQMYERGRAVNAAAVVELDDVIDPVDTRRWIVTAMGTADPTDVPRGYVDTW</sequence>
<dbReference type="InterPro" id="IPR000089">
    <property type="entry name" value="Biotin_lipoyl"/>
</dbReference>
<dbReference type="GO" id="GO:0046872">
    <property type="term" value="F:metal ion binding"/>
    <property type="evidence" value="ECO:0007669"/>
    <property type="project" value="InterPro"/>
</dbReference>
<dbReference type="GO" id="GO:2001295">
    <property type="term" value="P:malonyl-CoA biosynthetic process"/>
    <property type="evidence" value="ECO:0007669"/>
    <property type="project" value="UniProtKB-UniPathway"/>
</dbReference>
<dbReference type="RefSeq" id="WP_084449992.1">
    <property type="nucleotide sequence ID" value="NZ_FWXN01000003.1"/>
</dbReference>
<dbReference type="InterPro" id="IPR005482">
    <property type="entry name" value="Biotin_COase_C"/>
</dbReference>
<dbReference type="InterPro" id="IPR011761">
    <property type="entry name" value="ATP-grasp"/>
</dbReference>
<dbReference type="SUPFAM" id="SSF52096">
    <property type="entry name" value="ClpP/crotonase"/>
    <property type="match status" value="2"/>
</dbReference>
<dbReference type="InterPro" id="IPR029045">
    <property type="entry name" value="ClpP/crotonase-like_dom_sf"/>
</dbReference>
<evidence type="ECO:0000313" key="15">
    <source>
        <dbReference type="Proteomes" id="UP000192634"/>
    </source>
</evidence>
<dbReference type="SUPFAM" id="SSF51230">
    <property type="entry name" value="Single hybrid motif"/>
    <property type="match status" value="1"/>
</dbReference>
<dbReference type="InterPro" id="IPR011054">
    <property type="entry name" value="Rudment_hybrid_motif"/>
</dbReference>
<dbReference type="SUPFAM" id="SSF56059">
    <property type="entry name" value="Glutathione synthetase ATP-binding domain-like"/>
    <property type="match status" value="1"/>
</dbReference>
<organism evidence="14 15">
    <name type="scientific">Janibacter indicus</name>
    <dbReference type="NCBI Taxonomy" id="857417"/>
    <lineage>
        <taxon>Bacteria</taxon>
        <taxon>Bacillati</taxon>
        <taxon>Actinomycetota</taxon>
        <taxon>Actinomycetes</taxon>
        <taxon>Micrococcales</taxon>
        <taxon>Intrasporangiaceae</taxon>
        <taxon>Janibacter</taxon>
    </lineage>
</organism>
<dbReference type="InterPro" id="IPR011763">
    <property type="entry name" value="COA_CT_C"/>
</dbReference>
<feature type="domain" description="ATP-grasp" evidence="10">
    <location>
        <begin position="117"/>
        <end position="316"/>
    </location>
</feature>
<dbReference type="Proteomes" id="UP000192634">
    <property type="component" value="Unassembled WGS sequence"/>
</dbReference>
<keyword evidence="14" id="KW-0808">Transferase</keyword>
<dbReference type="Pfam" id="PF00364">
    <property type="entry name" value="Biotin_lipoyl"/>
    <property type="match status" value="1"/>
</dbReference>
<evidence type="ECO:0000259" key="9">
    <source>
        <dbReference type="PROSITE" id="PS50968"/>
    </source>
</evidence>
<evidence type="ECO:0000259" key="12">
    <source>
        <dbReference type="PROSITE" id="PS50980"/>
    </source>
</evidence>
<dbReference type="GO" id="GO:0016740">
    <property type="term" value="F:transferase activity"/>
    <property type="evidence" value="ECO:0007669"/>
    <property type="project" value="UniProtKB-KW"/>
</dbReference>
<dbReference type="InterPro" id="IPR011762">
    <property type="entry name" value="COA_CT_N"/>
</dbReference>
<dbReference type="EMBL" id="FWXN01000003">
    <property type="protein sequence ID" value="SMC43696.1"/>
    <property type="molecule type" value="Genomic_DNA"/>
</dbReference>
<dbReference type="AlphaFoldDB" id="A0A1W1Z5Q2"/>
<comment type="cofactor">
    <cofactor evidence="1">
        <name>biotin</name>
        <dbReference type="ChEBI" id="CHEBI:57586"/>
    </cofactor>
</comment>
<evidence type="ECO:0000259" key="10">
    <source>
        <dbReference type="PROSITE" id="PS50975"/>
    </source>
</evidence>
<evidence type="ECO:0000259" key="11">
    <source>
        <dbReference type="PROSITE" id="PS50979"/>
    </source>
</evidence>
<protein>
    <submittedName>
        <fullName evidence="14">Acetyl-CoA carboxylase, carboxyltransferase component</fullName>
    </submittedName>
</protein>
<dbReference type="InterPro" id="IPR050856">
    <property type="entry name" value="Biotin_carboxylase_complex"/>
</dbReference>
<dbReference type="InterPro" id="IPR005479">
    <property type="entry name" value="CPAse_ATP-bd"/>
</dbReference>
<dbReference type="GO" id="GO:0016874">
    <property type="term" value="F:ligase activity"/>
    <property type="evidence" value="ECO:0007669"/>
    <property type="project" value="UniProtKB-KW"/>
</dbReference>
<dbReference type="PANTHER" id="PTHR18866:SF33">
    <property type="entry name" value="METHYLCROTONOYL-COA CARBOXYLASE SUBUNIT ALPHA, MITOCHONDRIAL-RELATED"/>
    <property type="match status" value="1"/>
</dbReference>
<dbReference type="PROSITE" id="PS50989">
    <property type="entry name" value="COA_CT_CTER"/>
    <property type="match status" value="1"/>
</dbReference>
<dbReference type="GO" id="GO:0005524">
    <property type="term" value="F:ATP binding"/>
    <property type="evidence" value="ECO:0007669"/>
    <property type="project" value="UniProtKB-UniRule"/>
</dbReference>